<comment type="similarity">
    <text evidence="2">Belongs to the membrane fusion protein (MFP) (TC 8.A.1) family.</text>
</comment>
<dbReference type="PANTHER" id="PTHR30469">
    <property type="entry name" value="MULTIDRUG RESISTANCE PROTEIN MDTA"/>
    <property type="match status" value="1"/>
</dbReference>
<dbReference type="Gene3D" id="2.40.420.20">
    <property type="match status" value="1"/>
</dbReference>
<feature type="domain" description="Multidrug resistance protein MdtA-like C-terminal permuted SH3" evidence="7">
    <location>
        <begin position="278"/>
        <end position="335"/>
    </location>
</feature>
<accession>A0AAE3QLR0</accession>
<evidence type="ECO:0000313" key="8">
    <source>
        <dbReference type="EMBL" id="MDJ1479079.1"/>
    </source>
</evidence>
<dbReference type="Proteomes" id="UP001228581">
    <property type="component" value="Unassembled WGS sequence"/>
</dbReference>
<evidence type="ECO:0000256" key="3">
    <source>
        <dbReference type="ARBA" id="ARBA00022448"/>
    </source>
</evidence>
<dbReference type="PANTHER" id="PTHR30469:SF36">
    <property type="entry name" value="BLL3903 PROTEIN"/>
    <property type="match status" value="1"/>
</dbReference>
<dbReference type="Gene3D" id="1.10.287.470">
    <property type="entry name" value="Helix hairpin bin"/>
    <property type="match status" value="1"/>
</dbReference>
<feature type="domain" description="CusB-like beta-barrel" evidence="6">
    <location>
        <begin position="203"/>
        <end position="272"/>
    </location>
</feature>
<dbReference type="FunFam" id="2.40.30.170:FF:000010">
    <property type="entry name" value="Efflux RND transporter periplasmic adaptor subunit"/>
    <property type="match status" value="1"/>
</dbReference>
<proteinExistence type="inferred from homology"/>
<evidence type="ECO:0000259" key="6">
    <source>
        <dbReference type="Pfam" id="PF25954"/>
    </source>
</evidence>
<dbReference type="InterPro" id="IPR058625">
    <property type="entry name" value="MdtA-like_BSH"/>
</dbReference>
<evidence type="ECO:0000256" key="1">
    <source>
        <dbReference type="ARBA" id="ARBA00004196"/>
    </source>
</evidence>
<reference evidence="8 10" key="1">
    <citation type="submission" date="2023-05" db="EMBL/GenBank/DDBJ databases">
        <authorList>
            <person name="Zhang X."/>
        </authorList>
    </citation>
    <scope>NUCLEOTIDE SEQUENCE</scope>
    <source>
        <strain evidence="9 10">DM2B3-1</strain>
        <strain evidence="8">YF14B1</strain>
    </source>
</reference>
<comment type="caution">
    <text evidence="8">The sequence shown here is derived from an EMBL/GenBank/DDBJ whole genome shotgun (WGS) entry which is preliminary data.</text>
</comment>
<evidence type="ECO:0000256" key="4">
    <source>
        <dbReference type="SAM" id="Coils"/>
    </source>
</evidence>
<dbReference type="InterPro" id="IPR006143">
    <property type="entry name" value="RND_pump_MFP"/>
</dbReference>
<dbReference type="Pfam" id="PF25954">
    <property type="entry name" value="Beta-barrel_RND_2"/>
    <property type="match status" value="1"/>
</dbReference>
<comment type="subcellular location">
    <subcellularLocation>
        <location evidence="1">Cell envelope</location>
    </subcellularLocation>
</comment>
<name>A0AAE3QLR0_9BACT</name>
<dbReference type="EMBL" id="JASJOS010000001">
    <property type="protein sequence ID" value="MDJ1479079.1"/>
    <property type="molecule type" value="Genomic_DNA"/>
</dbReference>
<dbReference type="Gene3D" id="2.40.50.100">
    <property type="match status" value="1"/>
</dbReference>
<dbReference type="GO" id="GO:1990281">
    <property type="term" value="C:efflux pump complex"/>
    <property type="evidence" value="ECO:0007669"/>
    <property type="project" value="TreeGrafter"/>
</dbReference>
<feature type="coiled-coil region" evidence="4">
    <location>
        <begin position="101"/>
        <end position="128"/>
    </location>
</feature>
<dbReference type="Pfam" id="PF25967">
    <property type="entry name" value="RND-MFP_C"/>
    <property type="match status" value="1"/>
</dbReference>
<dbReference type="NCBIfam" id="TIGR01730">
    <property type="entry name" value="RND_mfp"/>
    <property type="match status" value="1"/>
</dbReference>
<evidence type="ECO:0000259" key="5">
    <source>
        <dbReference type="Pfam" id="PF25917"/>
    </source>
</evidence>
<evidence type="ECO:0000313" key="9">
    <source>
        <dbReference type="EMBL" id="MDJ1497929.1"/>
    </source>
</evidence>
<dbReference type="RefSeq" id="WP_313974969.1">
    <property type="nucleotide sequence ID" value="NZ_JASJOS010000001.1"/>
</dbReference>
<dbReference type="Pfam" id="PF25917">
    <property type="entry name" value="BSH_RND"/>
    <property type="match status" value="1"/>
</dbReference>
<evidence type="ECO:0000313" key="10">
    <source>
        <dbReference type="Proteomes" id="UP001228581"/>
    </source>
</evidence>
<dbReference type="AlphaFoldDB" id="A0AAE3QLR0"/>
<dbReference type="GO" id="GO:0015562">
    <property type="term" value="F:efflux transmembrane transporter activity"/>
    <property type="evidence" value="ECO:0007669"/>
    <property type="project" value="TreeGrafter"/>
</dbReference>
<dbReference type="InterPro" id="IPR058792">
    <property type="entry name" value="Beta-barrel_RND_2"/>
</dbReference>
<dbReference type="SUPFAM" id="SSF111369">
    <property type="entry name" value="HlyD-like secretion proteins"/>
    <property type="match status" value="1"/>
</dbReference>
<dbReference type="InterPro" id="IPR058627">
    <property type="entry name" value="MdtA-like_C"/>
</dbReference>
<gene>
    <name evidence="8" type="ORF">QNI16_01210</name>
    <name evidence="9" type="ORF">QNI19_33620</name>
</gene>
<keyword evidence="10" id="KW-1185">Reference proteome</keyword>
<organism evidence="8 11">
    <name type="scientific">Xanthocytophaga flava</name>
    <dbReference type="NCBI Taxonomy" id="3048013"/>
    <lineage>
        <taxon>Bacteria</taxon>
        <taxon>Pseudomonadati</taxon>
        <taxon>Bacteroidota</taxon>
        <taxon>Cytophagia</taxon>
        <taxon>Cytophagales</taxon>
        <taxon>Rhodocytophagaceae</taxon>
        <taxon>Xanthocytophaga</taxon>
    </lineage>
</organism>
<dbReference type="Gene3D" id="2.40.30.170">
    <property type="match status" value="1"/>
</dbReference>
<evidence type="ECO:0000259" key="7">
    <source>
        <dbReference type="Pfam" id="PF25967"/>
    </source>
</evidence>
<keyword evidence="4" id="KW-0175">Coiled coil</keyword>
<feature type="domain" description="Multidrug resistance protein MdtA-like barrel-sandwich hybrid" evidence="5">
    <location>
        <begin position="67"/>
        <end position="186"/>
    </location>
</feature>
<dbReference type="Proteomes" id="UP001241110">
    <property type="component" value="Unassembled WGS sequence"/>
</dbReference>
<evidence type="ECO:0000313" key="11">
    <source>
        <dbReference type="Proteomes" id="UP001241110"/>
    </source>
</evidence>
<dbReference type="EMBL" id="JASJOT010000037">
    <property type="protein sequence ID" value="MDJ1497929.1"/>
    <property type="molecule type" value="Genomic_DNA"/>
</dbReference>
<keyword evidence="3" id="KW-0813">Transport</keyword>
<sequence length="351" mass="38309">MKFWIPVTLVVLALGGVIYYNKIFTKSHAVAGNTSGQPQEIAIQGFVAKSKSLTNNLVASGTLMPAEQIEIHPEVSGRIISLNINEGREVAAGTLLVKLYDADLKAQLRKLQVQKENQEKIVERSKKLLNADNISQQDYDLTTTTLNTILSDIDLIKAQIEKTEVRAPFRGVIGLRNVSLGAYITPSTLITKLQQINPLKIDFFVPEKYAVSIAEGDKVAFAVDGFSENFSGKIYAIEPDIDQATRSLKIRALVSNPSAKLHPGAFAKVNLDVENITAVVIPTQAIIPQTRGKKVVISKNGKAVFQDVVTGLRDESNVQVTQGLTAGDTVITTGLLFVKPEQNLKFTKIEE</sequence>
<evidence type="ECO:0000256" key="2">
    <source>
        <dbReference type="ARBA" id="ARBA00009477"/>
    </source>
</evidence>
<protein>
    <submittedName>
        <fullName evidence="8">Efflux RND transporter periplasmic adaptor subunit</fullName>
    </submittedName>
</protein>